<dbReference type="SMART" id="SM00826">
    <property type="entry name" value="PKS_DH"/>
    <property type="match status" value="1"/>
</dbReference>
<dbReference type="PROSITE" id="PS00606">
    <property type="entry name" value="KS3_1"/>
    <property type="match status" value="1"/>
</dbReference>
<keyword evidence="4" id="KW-0521">NADP</keyword>
<evidence type="ECO:0000256" key="6">
    <source>
        <dbReference type="ARBA" id="ARBA00023315"/>
    </source>
</evidence>
<dbReference type="InterPro" id="IPR020807">
    <property type="entry name" value="PKS_DH"/>
</dbReference>
<dbReference type="InterPro" id="IPR050091">
    <property type="entry name" value="PKS_NRPS_Biosynth_Enz"/>
</dbReference>
<gene>
    <name evidence="12" type="ORF">ACFOW8_22570</name>
</gene>
<dbReference type="InterPro" id="IPR014043">
    <property type="entry name" value="Acyl_transferase_dom"/>
</dbReference>
<evidence type="ECO:0000256" key="3">
    <source>
        <dbReference type="ARBA" id="ARBA00022679"/>
    </source>
</evidence>
<dbReference type="PROSITE" id="PS50075">
    <property type="entry name" value="CARRIER"/>
    <property type="match status" value="1"/>
</dbReference>
<dbReference type="Pfam" id="PF00107">
    <property type="entry name" value="ADH_zinc_N"/>
    <property type="match status" value="1"/>
</dbReference>
<evidence type="ECO:0000256" key="1">
    <source>
        <dbReference type="ARBA" id="ARBA00022450"/>
    </source>
</evidence>
<feature type="region of interest" description="N-terminal hotdog fold" evidence="7">
    <location>
        <begin position="890"/>
        <end position="1011"/>
    </location>
</feature>
<dbReference type="InterPro" id="IPR036736">
    <property type="entry name" value="ACP-like_sf"/>
</dbReference>
<dbReference type="InterPro" id="IPR018201">
    <property type="entry name" value="Ketoacyl_synth_AS"/>
</dbReference>
<dbReference type="Pfam" id="PF00698">
    <property type="entry name" value="Acyl_transf_1"/>
    <property type="match status" value="1"/>
</dbReference>
<dbReference type="InterPro" id="IPR016039">
    <property type="entry name" value="Thiolase-like"/>
</dbReference>
<feature type="region of interest" description="Disordered" evidence="8">
    <location>
        <begin position="2106"/>
        <end position="2132"/>
    </location>
</feature>
<dbReference type="SMART" id="SM00823">
    <property type="entry name" value="PKS_PP"/>
    <property type="match status" value="1"/>
</dbReference>
<dbReference type="Gene3D" id="3.40.366.10">
    <property type="entry name" value="Malonyl-Coenzyme A Acyl Carrier Protein, domain 2"/>
    <property type="match status" value="1"/>
</dbReference>
<keyword evidence="1" id="KW-0596">Phosphopantetheine</keyword>
<dbReference type="InterPro" id="IPR011032">
    <property type="entry name" value="GroES-like_sf"/>
</dbReference>
<name>A0ABV8LA81_9NOCA</name>
<dbReference type="InterPro" id="IPR057326">
    <property type="entry name" value="KR_dom"/>
</dbReference>
<keyword evidence="6" id="KW-0012">Acyltransferase</keyword>
<evidence type="ECO:0000256" key="4">
    <source>
        <dbReference type="ARBA" id="ARBA00022857"/>
    </source>
</evidence>
<evidence type="ECO:0000256" key="5">
    <source>
        <dbReference type="ARBA" id="ARBA00023268"/>
    </source>
</evidence>
<sequence length="2132" mass="226313">MSDIAIVGIGCRFAGGIDSPESFWDFVVGKRDGVVDIPADRWDYRRYYDPEPRTPGRMYTKRGAFLTTDPWEFDPDFFGISPREATVLDPQQRLMLEVTWEALDDAGIAGRAAGRQVGVYVGGFVVDQSVIGVVGPALFHTDMHTPASASYTMLSNRISYALNLIGPAITVDTACSSSLVAFHLACQALANDDCTVALAGGVNVMLQPETFVLMCKGGFLAADGRCKSFDATADGYGRGEGAGMVVLKKLDDAVRDGDRIYAVVKATGSNQDGRTTAITVPNVDSQEGLARRVCQRSGLAASDITYLEAHGTGTLVGDPVELRALGKVFGAASGRTGTIGVGSVKATLGHTEAAAGVASVIKAALAIRHRTLPPQGWLDNPNPDIPFDELGLHVQTEAQPLPSGTGPMSVAVNGFGYGGTNAHAILTEYAAPVPDRPAGQAQHLGILPVSARSTAAARALAGRFADLITAGADPEHLAEAAWTRMAQHPFRTGVLLGTSTEDLVSELRKYAGGEGRDAARTVVSAVPEPVFVFSGMGPQHWRMARDLLTADGVFAAAAAEVDAEFRAVAGWSIIDELLRPEDESRVTSTEVAQPANFLVQVGLVRELAARGVLPAAIVGHSVGEVSAAYVSGMLTLRDAVRVAFHRARLQATTAGTGGMLAVGRSAAQAGELVADIDGVDIAAINSPTAVTLSGDPDRLDEIAEKLTEDGIFARRLRVEVPYHSRLMDPIEAELRTALADLAPREPVVPLYSTVTGEQVTETRWDAEYWWSNVRNPVRFHNAIRALLGRGSRIFVEVGPHPVLSGNIREALLDADVNGTTVATLDREQPDSMSLRRTLIGLHAAGVLDTELLFPADRPATPHVPLPRYPWQRTRLHTALPLFEQARLGTPDGYPMLGDPDVEGRPEWLLQVGGQLLPWLADHVVNGVKIMPGAAYLDAALSAAASRLGVKQVALEQVRFVAPLIMGAPDVPLVSLSVEEASGRFLIRSRSATGTAWTVHASGRTLTGGHEQTTVELPEIEVGIDIDPAMFYAGLAAAGLKYGPSFRRVTSVRVGKDVVLATVDGSIAADSGHLAHPAVVDAAMQCAAMLFADERITEGIMVPVGVTAVRLLAELPETITVVARKDPKARLRADVDLLDADRNLVARLTGLQIGALKPGDDPMHRMADFYYADTMEERDPIDPAAFADAGPAATLIVELGESHHALGIAAALPQAQVYVAHPDDPALEQGLLARLRERPADTRLHVCVVAGTVTDDVAFLWALKRIAVTVDEFVDPPVEGAAPQSVFGDGNAHATLVTERAFALPDSTGTPDPRQAALAGARRVLLNEQTPLRWRLIDTTPDTAIADLVAELAVPGAFTADNCDEVVLRDGRRWVPVVTKPLPERLEELDTARPLTDPEANFALDVPRTRLLSQVGWRACERPAPGPGELEVRMAVIGLNYKDPLKIIGLLGERELAPTYFGTVPGMEGVGTVVRVGPGVTDVEVGALVAVAAKGMMRRFAVVDRQLVVALPPDTDPGHCTSTIAFGTAEYALLDLARLEPGETVLIHGAAGGVGTAAIQVAKACGARIIGTASTPERREHVLAMGADHAVHSRSLNFVDDVLALTGGVGADVVISSAPGEILRQNFNAVAEFGRIVEVGKADIYTGGLLELANFDKNLAYYSMDLDRLVAVRPQRLARLLERVFEKVTEGTYTPLPYQLYETAEVSKAFEETLRSSRPTRIALRIDGPEPEVRPGLPDLDIDSLGSYLITGGFGGFGLAIGRWLALRGARRLVLLGRGGATTETAVRQLAAWRTLGIEVVEELVDVTDPAAVAAVIARAHGPEHPLRGVFHAAGAVADNRVSAMTLDELDRVYRPKVHGAQVVHQAVADAGIDLDMFVLCSSGGSMYGIYGQYNYCAANVAVETLAEQWARAGERALCVGWGHLSGATGGMAADETAEKYLDLVGFGPIDMADATAYLEQTLRLGVTRAAIIPTDWAKLTGTFPQLTRTGRTAGLAKAAAKDTSELARLRSELAAMDEPKRGPHIARKMAEELAVVMGVPVESIDMTVPVPELGLDSLMAVELGARVTKTLGIDLMSLQMGRSFSLEQAGPKVAELILAHEPEAATPLPDLAPAQPQASAEPAADKTLAAAH</sequence>
<evidence type="ECO:0000256" key="2">
    <source>
        <dbReference type="ARBA" id="ARBA00022553"/>
    </source>
</evidence>
<dbReference type="SUPFAM" id="SSF47336">
    <property type="entry name" value="ACP-like"/>
    <property type="match status" value="1"/>
</dbReference>
<dbReference type="Gene3D" id="3.40.50.720">
    <property type="entry name" value="NAD(P)-binding Rossmann-like Domain"/>
    <property type="match status" value="3"/>
</dbReference>
<dbReference type="InterPro" id="IPR020841">
    <property type="entry name" value="PKS_Beta-ketoAc_synthase_dom"/>
</dbReference>
<dbReference type="PANTHER" id="PTHR43775">
    <property type="entry name" value="FATTY ACID SYNTHASE"/>
    <property type="match status" value="1"/>
</dbReference>
<dbReference type="InterPro" id="IPR049551">
    <property type="entry name" value="PKS_DH_C"/>
</dbReference>
<evidence type="ECO:0000313" key="13">
    <source>
        <dbReference type="Proteomes" id="UP001595767"/>
    </source>
</evidence>
<feature type="region of interest" description="C-terminal hotdog fold" evidence="7">
    <location>
        <begin position="1021"/>
        <end position="1161"/>
    </location>
</feature>
<dbReference type="CDD" id="cd00833">
    <property type="entry name" value="PKS"/>
    <property type="match status" value="1"/>
</dbReference>
<dbReference type="EMBL" id="JBHSBA010000015">
    <property type="protein sequence ID" value="MFC4127714.1"/>
    <property type="molecule type" value="Genomic_DNA"/>
</dbReference>
<dbReference type="InterPro" id="IPR016036">
    <property type="entry name" value="Malonyl_transacylase_ACP-bd"/>
</dbReference>
<dbReference type="InterPro" id="IPR049900">
    <property type="entry name" value="PKS_mFAS_DH"/>
</dbReference>
<dbReference type="Pfam" id="PF21089">
    <property type="entry name" value="PKS_DH_N"/>
    <property type="match status" value="1"/>
</dbReference>
<evidence type="ECO:0000259" key="9">
    <source>
        <dbReference type="PROSITE" id="PS50075"/>
    </source>
</evidence>
<dbReference type="InterPro" id="IPR049552">
    <property type="entry name" value="PKS_DH_N"/>
</dbReference>
<evidence type="ECO:0000313" key="12">
    <source>
        <dbReference type="EMBL" id="MFC4127714.1"/>
    </source>
</evidence>
<dbReference type="Gene3D" id="3.30.70.3290">
    <property type="match status" value="1"/>
</dbReference>
<dbReference type="Proteomes" id="UP001595767">
    <property type="component" value="Unassembled WGS sequence"/>
</dbReference>
<dbReference type="InterPro" id="IPR013149">
    <property type="entry name" value="ADH-like_C"/>
</dbReference>
<dbReference type="PROSITE" id="PS52019">
    <property type="entry name" value="PKS_MFAS_DH"/>
    <property type="match status" value="1"/>
</dbReference>
<dbReference type="SUPFAM" id="SSF51735">
    <property type="entry name" value="NAD(P)-binding Rossmann-fold domains"/>
    <property type="match status" value="3"/>
</dbReference>
<dbReference type="PROSITE" id="PS01162">
    <property type="entry name" value="QOR_ZETA_CRYSTAL"/>
    <property type="match status" value="1"/>
</dbReference>
<evidence type="ECO:0000259" key="11">
    <source>
        <dbReference type="PROSITE" id="PS52019"/>
    </source>
</evidence>
<dbReference type="InterPro" id="IPR020806">
    <property type="entry name" value="PKS_PP-bd"/>
</dbReference>
<dbReference type="Gene3D" id="1.10.1200.10">
    <property type="entry name" value="ACP-like"/>
    <property type="match status" value="1"/>
</dbReference>
<evidence type="ECO:0000256" key="7">
    <source>
        <dbReference type="PROSITE-ProRule" id="PRU01363"/>
    </source>
</evidence>
<evidence type="ECO:0000259" key="10">
    <source>
        <dbReference type="PROSITE" id="PS52004"/>
    </source>
</evidence>
<organism evidence="12 13">
    <name type="scientific">Nocardia rhizosphaerae</name>
    <dbReference type="NCBI Taxonomy" id="1691571"/>
    <lineage>
        <taxon>Bacteria</taxon>
        <taxon>Bacillati</taxon>
        <taxon>Actinomycetota</taxon>
        <taxon>Actinomycetes</taxon>
        <taxon>Mycobacteriales</taxon>
        <taxon>Nocardiaceae</taxon>
        <taxon>Nocardia</taxon>
    </lineage>
</organism>
<feature type="domain" description="PKS/mFAS DH" evidence="11">
    <location>
        <begin position="890"/>
        <end position="1161"/>
    </location>
</feature>
<keyword evidence="3" id="KW-0808">Transferase</keyword>
<dbReference type="PROSITE" id="PS52004">
    <property type="entry name" value="KS3_2"/>
    <property type="match status" value="1"/>
</dbReference>
<dbReference type="InterPro" id="IPR014030">
    <property type="entry name" value="Ketoacyl_synth_N"/>
</dbReference>
<dbReference type="InterPro" id="IPR001227">
    <property type="entry name" value="Ac_transferase_dom_sf"/>
</dbReference>
<dbReference type="Pfam" id="PF02801">
    <property type="entry name" value="Ketoacyl-synt_C"/>
    <property type="match status" value="1"/>
</dbReference>
<dbReference type="PANTHER" id="PTHR43775:SF37">
    <property type="entry name" value="SI:DKEY-61P9.11"/>
    <property type="match status" value="1"/>
</dbReference>
<dbReference type="Pfam" id="PF08659">
    <property type="entry name" value="KR"/>
    <property type="match status" value="1"/>
</dbReference>
<dbReference type="Pfam" id="PF00109">
    <property type="entry name" value="ketoacyl-synt"/>
    <property type="match status" value="1"/>
</dbReference>
<dbReference type="InterPro" id="IPR014031">
    <property type="entry name" value="Ketoacyl_synth_C"/>
</dbReference>
<dbReference type="InterPro" id="IPR013154">
    <property type="entry name" value="ADH-like_N"/>
</dbReference>
<dbReference type="SUPFAM" id="SSF50129">
    <property type="entry name" value="GroES-like"/>
    <property type="match status" value="1"/>
</dbReference>
<dbReference type="InterPro" id="IPR002364">
    <property type="entry name" value="Quin_OxRdtase/zeta-crystal_CS"/>
</dbReference>
<feature type="active site" description="Proton acceptor; for dehydratase activity" evidence="7">
    <location>
        <position position="922"/>
    </location>
</feature>
<keyword evidence="5" id="KW-0511">Multifunctional enzyme</keyword>
<dbReference type="InterPro" id="IPR016035">
    <property type="entry name" value="Acyl_Trfase/lysoPLipase"/>
</dbReference>
<dbReference type="InterPro" id="IPR009081">
    <property type="entry name" value="PP-bd_ACP"/>
</dbReference>
<accession>A0ABV8LA81</accession>
<dbReference type="Pfam" id="PF14765">
    <property type="entry name" value="PS-DH"/>
    <property type="match status" value="1"/>
</dbReference>
<dbReference type="SMART" id="SM00825">
    <property type="entry name" value="PKS_KS"/>
    <property type="match status" value="1"/>
</dbReference>
<dbReference type="InterPro" id="IPR036291">
    <property type="entry name" value="NAD(P)-bd_dom_sf"/>
</dbReference>
<dbReference type="InterPro" id="IPR013968">
    <property type="entry name" value="PKS_KR"/>
</dbReference>
<dbReference type="SMART" id="SM00827">
    <property type="entry name" value="PKS_AT"/>
    <property type="match status" value="1"/>
</dbReference>
<feature type="domain" description="Ketosynthase family 3 (KS3)" evidence="10">
    <location>
        <begin position="1"/>
        <end position="428"/>
    </location>
</feature>
<dbReference type="Gene3D" id="3.90.180.10">
    <property type="entry name" value="Medium-chain alcohol dehydrogenases, catalytic domain"/>
    <property type="match status" value="1"/>
</dbReference>
<comment type="caution">
    <text evidence="12">The sequence shown here is derived from an EMBL/GenBank/DDBJ whole genome shotgun (WGS) entry which is preliminary data.</text>
</comment>
<dbReference type="SUPFAM" id="SSF55048">
    <property type="entry name" value="Probable ACP-binding domain of malonyl-CoA ACP transacylase"/>
    <property type="match status" value="1"/>
</dbReference>
<feature type="compositionally biased region" description="Low complexity" evidence="8">
    <location>
        <begin position="2106"/>
        <end position="2122"/>
    </location>
</feature>
<keyword evidence="13" id="KW-1185">Reference proteome</keyword>
<dbReference type="InterPro" id="IPR020843">
    <property type="entry name" value="ER"/>
</dbReference>
<dbReference type="RefSeq" id="WP_378553355.1">
    <property type="nucleotide sequence ID" value="NZ_JBHSBA010000015.1"/>
</dbReference>
<dbReference type="InterPro" id="IPR006162">
    <property type="entry name" value="Ppantetheine_attach_site"/>
</dbReference>
<evidence type="ECO:0000256" key="8">
    <source>
        <dbReference type="SAM" id="MobiDB-lite"/>
    </source>
</evidence>
<feature type="domain" description="Carrier" evidence="9">
    <location>
        <begin position="2023"/>
        <end position="2097"/>
    </location>
</feature>
<keyword evidence="2" id="KW-0597">Phosphoprotein</keyword>
<dbReference type="PROSITE" id="PS00012">
    <property type="entry name" value="PHOSPHOPANTETHEINE"/>
    <property type="match status" value="1"/>
</dbReference>
<dbReference type="SMART" id="SM00829">
    <property type="entry name" value="PKS_ER"/>
    <property type="match status" value="1"/>
</dbReference>
<protein>
    <submittedName>
        <fullName evidence="12">Type I polyketide synthase</fullName>
    </submittedName>
</protein>
<dbReference type="CDD" id="cd05195">
    <property type="entry name" value="enoyl_red"/>
    <property type="match status" value="1"/>
</dbReference>
<dbReference type="Pfam" id="PF00550">
    <property type="entry name" value="PP-binding"/>
    <property type="match status" value="1"/>
</dbReference>
<dbReference type="SUPFAM" id="SSF53901">
    <property type="entry name" value="Thiolase-like"/>
    <property type="match status" value="1"/>
</dbReference>
<dbReference type="Pfam" id="PF16197">
    <property type="entry name" value="KAsynt_C_assoc"/>
    <property type="match status" value="1"/>
</dbReference>
<dbReference type="Gene3D" id="3.40.47.10">
    <property type="match status" value="1"/>
</dbReference>
<dbReference type="SMART" id="SM00822">
    <property type="entry name" value="PKS_KR"/>
    <property type="match status" value="1"/>
</dbReference>
<dbReference type="InterPro" id="IPR042104">
    <property type="entry name" value="PKS_dehydratase_sf"/>
</dbReference>
<reference evidence="13" key="1">
    <citation type="journal article" date="2019" name="Int. J. Syst. Evol. Microbiol.">
        <title>The Global Catalogue of Microorganisms (GCM) 10K type strain sequencing project: providing services to taxonomists for standard genome sequencing and annotation.</title>
        <authorList>
            <consortium name="The Broad Institute Genomics Platform"/>
            <consortium name="The Broad Institute Genome Sequencing Center for Infectious Disease"/>
            <person name="Wu L."/>
            <person name="Ma J."/>
        </authorList>
    </citation>
    <scope>NUCLEOTIDE SEQUENCE [LARGE SCALE GENOMIC DNA]</scope>
    <source>
        <strain evidence="13">CGMCC 4.7204</strain>
    </source>
</reference>
<dbReference type="SUPFAM" id="SSF52151">
    <property type="entry name" value="FabD/lysophospholipase-like"/>
    <property type="match status" value="1"/>
</dbReference>
<dbReference type="Gene3D" id="3.10.129.110">
    <property type="entry name" value="Polyketide synthase dehydratase"/>
    <property type="match status" value="1"/>
</dbReference>
<dbReference type="Pfam" id="PF08240">
    <property type="entry name" value="ADH_N"/>
    <property type="match status" value="1"/>
</dbReference>
<dbReference type="InterPro" id="IPR032821">
    <property type="entry name" value="PKS_assoc"/>
</dbReference>
<feature type="active site" description="Proton donor; for dehydratase activity" evidence="7">
    <location>
        <position position="1080"/>
    </location>
</feature>
<proteinExistence type="predicted"/>